<keyword evidence="4" id="KW-1185">Reference proteome</keyword>
<dbReference type="Proteomes" id="UP000182149">
    <property type="component" value="Unassembled WGS sequence"/>
</dbReference>
<dbReference type="AlphaFoldDB" id="A0A1L8QUW9"/>
<dbReference type="EMBL" id="JXKD01000004">
    <property type="protein sequence ID" value="OJG11287.1"/>
    <property type="molecule type" value="Genomic_DNA"/>
</dbReference>
<dbReference type="Gene3D" id="2.40.260.10">
    <property type="entry name" value="Sortase"/>
    <property type="match status" value="1"/>
</dbReference>
<evidence type="ECO:0008006" key="5">
    <source>
        <dbReference type="Google" id="ProtNLM"/>
    </source>
</evidence>
<feature type="chain" id="PRO_5009879573" description="Sortase" evidence="2">
    <location>
        <begin position="27"/>
        <end position="198"/>
    </location>
</feature>
<protein>
    <recommendedName>
        <fullName evidence="5">Sortase</fullName>
    </recommendedName>
</protein>
<evidence type="ECO:0000256" key="2">
    <source>
        <dbReference type="SAM" id="SignalP"/>
    </source>
</evidence>
<dbReference type="Pfam" id="PF04203">
    <property type="entry name" value="Sortase"/>
    <property type="match status" value="1"/>
</dbReference>
<evidence type="ECO:0000313" key="3">
    <source>
        <dbReference type="EMBL" id="OJG11287.1"/>
    </source>
</evidence>
<keyword evidence="2" id="KW-0732">Signal</keyword>
<dbReference type="InterPro" id="IPR005754">
    <property type="entry name" value="Sortase"/>
</dbReference>
<comment type="caution">
    <text evidence="3">The sequence shown here is derived from an EMBL/GenBank/DDBJ whole genome shotgun (WGS) entry which is preliminary data.</text>
</comment>
<reference evidence="3 4" key="1">
    <citation type="submission" date="2014-12" db="EMBL/GenBank/DDBJ databases">
        <title>Draft genome sequences of 29 type strains of Enterococci.</title>
        <authorList>
            <person name="Zhong Z."/>
            <person name="Sun Z."/>
            <person name="Liu W."/>
            <person name="Zhang W."/>
            <person name="Zhang H."/>
        </authorList>
    </citation>
    <scope>NUCLEOTIDE SEQUENCE [LARGE SCALE GENOMIC DNA]</scope>
    <source>
        <strain evidence="3 4">DSM 17690</strain>
    </source>
</reference>
<gene>
    <name evidence="3" type="ORF">RU93_GL001774</name>
</gene>
<dbReference type="GO" id="GO:0016787">
    <property type="term" value="F:hydrolase activity"/>
    <property type="evidence" value="ECO:0007669"/>
    <property type="project" value="UniProtKB-KW"/>
</dbReference>
<name>A0A1L8QUW9_9ENTE</name>
<proteinExistence type="predicted"/>
<evidence type="ECO:0000256" key="1">
    <source>
        <dbReference type="ARBA" id="ARBA00022801"/>
    </source>
</evidence>
<feature type="signal peptide" evidence="2">
    <location>
        <begin position="1"/>
        <end position="26"/>
    </location>
</feature>
<sequence length="198" mass="21220">MKKWIGTIIGISVSLSLLFVSQVSVGSEGVADSSARLEQKLPDTKTKIKVVTPKKIAVKPKVVAKTTAKVLPKNQITLAGKTISLVNSQGATAAPKGNAAGYWYGNGKVNDAKTTHIIGHNPGAFAGLFKLKKGSVIKVTDSNGKVRNYKVYSILTVNDEAYGKNGKDYWSTIFNQKGEAISLQTCINNDWNLIVLAK</sequence>
<evidence type="ECO:0000313" key="4">
    <source>
        <dbReference type="Proteomes" id="UP000182149"/>
    </source>
</evidence>
<dbReference type="CDD" id="cd05829">
    <property type="entry name" value="Sortase_F"/>
    <property type="match status" value="1"/>
</dbReference>
<accession>A0A1L8QUW9</accession>
<dbReference type="SUPFAM" id="SSF63817">
    <property type="entry name" value="Sortase"/>
    <property type="match status" value="1"/>
</dbReference>
<keyword evidence="1" id="KW-0378">Hydrolase</keyword>
<dbReference type="InterPro" id="IPR042001">
    <property type="entry name" value="Sortase_F"/>
</dbReference>
<dbReference type="InterPro" id="IPR023365">
    <property type="entry name" value="Sortase_dom-sf"/>
</dbReference>
<dbReference type="RefSeq" id="WP_071874487.1">
    <property type="nucleotide sequence ID" value="NZ_JBHSHF010000020.1"/>
</dbReference>
<organism evidence="3 4">
    <name type="scientific">Enterococcus aquimarinus</name>
    <dbReference type="NCBI Taxonomy" id="328396"/>
    <lineage>
        <taxon>Bacteria</taxon>
        <taxon>Bacillati</taxon>
        <taxon>Bacillota</taxon>
        <taxon>Bacilli</taxon>
        <taxon>Lactobacillales</taxon>
        <taxon>Enterococcaceae</taxon>
        <taxon>Enterococcus</taxon>
    </lineage>
</organism>
<dbReference type="OrthoDB" id="3177627at2"/>
<dbReference type="STRING" id="328396.RU93_GL001774"/>